<organism evidence="13 14">
    <name type="scientific">Cercophora newfieldiana</name>
    <dbReference type="NCBI Taxonomy" id="92897"/>
    <lineage>
        <taxon>Eukaryota</taxon>
        <taxon>Fungi</taxon>
        <taxon>Dikarya</taxon>
        <taxon>Ascomycota</taxon>
        <taxon>Pezizomycotina</taxon>
        <taxon>Sordariomycetes</taxon>
        <taxon>Sordariomycetidae</taxon>
        <taxon>Sordariales</taxon>
        <taxon>Lasiosphaeriaceae</taxon>
        <taxon>Cercophora</taxon>
    </lineage>
</organism>
<dbReference type="Pfam" id="PF17405">
    <property type="entry name" value="Nrap_D4"/>
    <property type="match status" value="1"/>
</dbReference>
<dbReference type="InterPro" id="IPR035367">
    <property type="entry name" value="Nrap_D2"/>
</dbReference>
<protein>
    <recommendedName>
        <fullName evidence="5">U3 small nucleolar RNA-associated protein 22</fullName>
    </recommendedName>
</protein>
<name>A0AA39YBF5_9PEZI</name>
<dbReference type="GO" id="GO:0006364">
    <property type="term" value="P:rRNA processing"/>
    <property type="evidence" value="ECO:0007669"/>
    <property type="project" value="UniProtKB-KW"/>
</dbReference>
<reference evidence="13" key="1">
    <citation type="submission" date="2023-06" db="EMBL/GenBank/DDBJ databases">
        <title>Genome-scale phylogeny and comparative genomics of the fungal order Sordariales.</title>
        <authorList>
            <consortium name="Lawrence Berkeley National Laboratory"/>
            <person name="Hensen N."/>
            <person name="Bonometti L."/>
            <person name="Westerberg I."/>
            <person name="Brannstrom I.O."/>
            <person name="Guillou S."/>
            <person name="Cros-Aarteil S."/>
            <person name="Calhoun S."/>
            <person name="Haridas S."/>
            <person name="Kuo A."/>
            <person name="Mondo S."/>
            <person name="Pangilinan J."/>
            <person name="Riley R."/>
            <person name="Labutti K."/>
            <person name="Andreopoulos B."/>
            <person name="Lipzen A."/>
            <person name="Chen C."/>
            <person name="Yanf M."/>
            <person name="Daum C."/>
            <person name="Ng V."/>
            <person name="Clum A."/>
            <person name="Steindorff A."/>
            <person name="Ohm R."/>
            <person name="Martin F."/>
            <person name="Silar P."/>
            <person name="Natvig D."/>
            <person name="Lalanne C."/>
            <person name="Gautier V."/>
            <person name="Ament-Velasquez S.L."/>
            <person name="Kruys A."/>
            <person name="Hutchinson M.I."/>
            <person name="Powell A.J."/>
            <person name="Barry K."/>
            <person name="Miller A.N."/>
            <person name="Grigoriev I.V."/>
            <person name="Debuchy R."/>
            <person name="Gladieux P."/>
            <person name="Thoren M.H."/>
            <person name="Johannesson H."/>
        </authorList>
    </citation>
    <scope>NUCLEOTIDE SEQUENCE</scope>
    <source>
        <strain evidence="13">SMH2532-1</strain>
    </source>
</reference>
<dbReference type="Pfam" id="PF17406">
    <property type="entry name" value="Nrap_D5"/>
    <property type="match status" value="1"/>
</dbReference>
<evidence type="ECO:0000259" key="7">
    <source>
        <dbReference type="Pfam" id="PF03813"/>
    </source>
</evidence>
<comment type="caution">
    <text evidence="13">The sequence shown here is derived from an EMBL/GenBank/DDBJ whole genome shotgun (WGS) entry which is preliminary data.</text>
</comment>
<dbReference type="GO" id="GO:0034456">
    <property type="term" value="C:UTP-C complex"/>
    <property type="evidence" value="ECO:0007669"/>
    <property type="project" value="TreeGrafter"/>
</dbReference>
<keyword evidence="5" id="KW-0698">rRNA processing</keyword>
<dbReference type="InterPro" id="IPR035082">
    <property type="entry name" value="Nrap_D1"/>
</dbReference>
<evidence type="ECO:0000259" key="10">
    <source>
        <dbReference type="Pfam" id="PF17405"/>
    </source>
</evidence>
<keyword evidence="5" id="KW-0690">Ribosome biogenesis</keyword>
<evidence type="ECO:0000256" key="5">
    <source>
        <dbReference type="RuleBase" id="RU364032"/>
    </source>
</evidence>
<keyword evidence="14" id="KW-1185">Reference proteome</keyword>
<dbReference type="InterPro" id="IPR035368">
    <property type="entry name" value="Nrap_D3"/>
</dbReference>
<dbReference type="InterPro" id="IPR005554">
    <property type="entry name" value="NOL6/Upt22"/>
</dbReference>
<evidence type="ECO:0000259" key="12">
    <source>
        <dbReference type="Pfam" id="PF17407"/>
    </source>
</evidence>
<dbReference type="AlphaFoldDB" id="A0AA39YBF5"/>
<dbReference type="Gene3D" id="1.10.1410.10">
    <property type="match status" value="1"/>
</dbReference>
<feature type="region of interest" description="Disordered" evidence="6">
    <location>
        <begin position="1"/>
        <end position="24"/>
    </location>
</feature>
<proteinExistence type="inferred from homology"/>
<evidence type="ECO:0000259" key="8">
    <source>
        <dbReference type="Pfam" id="PF17403"/>
    </source>
</evidence>
<keyword evidence="3 5" id="KW-0694">RNA-binding</keyword>
<evidence type="ECO:0000313" key="13">
    <source>
        <dbReference type="EMBL" id="KAK0649443.1"/>
    </source>
</evidence>
<evidence type="ECO:0000259" key="11">
    <source>
        <dbReference type="Pfam" id="PF17406"/>
    </source>
</evidence>
<dbReference type="GO" id="GO:0003723">
    <property type="term" value="F:RNA binding"/>
    <property type="evidence" value="ECO:0007669"/>
    <property type="project" value="UniProtKB-KW"/>
</dbReference>
<evidence type="ECO:0000256" key="1">
    <source>
        <dbReference type="ARBA" id="ARBA00004604"/>
    </source>
</evidence>
<evidence type="ECO:0000256" key="6">
    <source>
        <dbReference type="SAM" id="MobiDB-lite"/>
    </source>
</evidence>
<dbReference type="GO" id="GO:0006409">
    <property type="term" value="P:tRNA export from nucleus"/>
    <property type="evidence" value="ECO:0007669"/>
    <property type="project" value="TreeGrafter"/>
</dbReference>
<sequence length="1117" mass="125124">MDSAPAKRRKLAHSEPSSENVLQSATTVGLSKHRIFVLEAEELLEEAAVDYAAAFPGADTLLGEIKTLIEAIEPHEPLPLVEAAHKLEKKHRLKVPFPEPRPPKDCNYKVAFAKPTQFNVVGSYVFKTMVETQKDHAIDMIFVIPAEVLQEKDFLDLRYFYKRAYVLAVVSAALKKKLGADADFSFEYLNGNPLCPILALQPKDKETHQLVDYRIRIIPCSPDAFFPRAKLHLGASLVRRVEEKESGVASKPTPFYNSTLIAEGSFLTYLKIIRQIEKKCAAFKDACVLGRIWLQQRGFSGAVSDGGFGHFEWALLLALLLKGGGDGRGNAVLSTSLKSTQLFKAVVQFLSVTNFAEKPYVLSKSDFEAPPGCGPVIYDADRQLNIVFKMSPWSAALLHQQAKWTRSLLNDGTVDQFSPTFILKTDTPVYSFDLVAKLSHFGSFDHAAEVDSRGKAWQFGSKVYRILKRALQDKELGERARLIHVRTPESPPWQLEEKPKKQKSTDVEIGVLFDPANMARSVDRGPSAGPSTEEKEECEKFRRFWGGKAELRRFEGDTIRETVIWNSTSPFELCEEIMRYILNLHLRIGVLEEDITFNGDELQDLLQLSPADSLVFNTTRKAFADFEKDIRELEDLPLHVRRLAPICPELRHASVKLPTLGPSKSGPRPMETVVSFEASGKWPENLAAIQRTKIAFLLMIGSLLEKAKEGQVKTWVGLEDAKCDTENLAFLDVLYESGASFRLRIHSDLEEILLERQVKDKTQEQHVRTKATTLLAAVRRIHTHLPLHSQTISTFVTRFPALSPTIRLLKQWFNSHKLSTHFPDDFIEIVALNVFLSPYPWDAPSSPNTGFLRALLFLARWDWRTEPLVLDTGGDMPPVDRAAIDTRMEAWRNIDPSMNHTVLFVATSHDATGLAYTSYDGHAKPSKVVATRMTALAKSVSRVVKEEGIALDARRLFVPSLKDYDILLHLNSKVAKSTLKTYPADNSEDVAMDSPERYSRFKNLDERTGKAFLPLAQHPAEAFLDHLSAAYSGALVFFRGTPDDMTVGGIWNPQVQKKKFRINLPTSYKPDAAAAAHDSDDEDEEQGVDVNLNKEGILAEIARIGGDLIEKIDAKGL</sequence>
<dbReference type="Pfam" id="PF03813">
    <property type="entry name" value="Nrap"/>
    <property type="match status" value="1"/>
</dbReference>
<feature type="domain" description="Nrap protein" evidence="11">
    <location>
        <begin position="799"/>
        <end position="959"/>
    </location>
</feature>
<feature type="compositionally biased region" description="Polar residues" evidence="6">
    <location>
        <begin position="15"/>
        <end position="24"/>
    </location>
</feature>
<feature type="domain" description="Nrap protein" evidence="8">
    <location>
        <begin position="282"/>
        <end position="424"/>
    </location>
</feature>
<accession>A0AA39YBF5</accession>
<keyword evidence="4 5" id="KW-0539">Nucleus</keyword>
<comment type="subcellular location">
    <subcellularLocation>
        <location evidence="1 5">Nucleus</location>
        <location evidence="1 5">Nucleolus</location>
    </subcellularLocation>
</comment>
<dbReference type="PANTHER" id="PTHR17972:SF0">
    <property type="entry name" value="NUCLEOLAR PROTEIN 6"/>
    <property type="match status" value="1"/>
</dbReference>
<dbReference type="InterPro" id="IPR035369">
    <property type="entry name" value="Nrap_D4"/>
</dbReference>
<dbReference type="EMBL" id="JAULSV010000003">
    <property type="protein sequence ID" value="KAK0649443.1"/>
    <property type="molecule type" value="Genomic_DNA"/>
</dbReference>
<evidence type="ECO:0000256" key="3">
    <source>
        <dbReference type="ARBA" id="ARBA00022884"/>
    </source>
</evidence>
<evidence type="ECO:0000313" key="14">
    <source>
        <dbReference type="Proteomes" id="UP001174936"/>
    </source>
</evidence>
<dbReference type="InterPro" id="IPR035371">
    <property type="entry name" value="Nrap_D6"/>
</dbReference>
<feature type="compositionally biased region" description="Basic residues" evidence="6">
    <location>
        <begin position="1"/>
        <end position="11"/>
    </location>
</feature>
<feature type="domain" description="Nrap protein" evidence="9">
    <location>
        <begin position="430"/>
        <end position="586"/>
    </location>
</feature>
<dbReference type="InterPro" id="IPR035370">
    <property type="entry name" value="Nrap_D5"/>
</dbReference>
<dbReference type="PANTHER" id="PTHR17972">
    <property type="entry name" value="NUCLEOLAR RNA-ASSOCIATED PROTEIN"/>
    <property type="match status" value="1"/>
</dbReference>
<feature type="domain" description="Nrap protein" evidence="12">
    <location>
        <begin position="961"/>
        <end position="1112"/>
    </location>
</feature>
<dbReference type="GO" id="GO:0032545">
    <property type="term" value="C:CURI complex"/>
    <property type="evidence" value="ECO:0007669"/>
    <property type="project" value="TreeGrafter"/>
</dbReference>
<evidence type="ECO:0000256" key="2">
    <source>
        <dbReference type="ARBA" id="ARBA00006674"/>
    </source>
</evidence>
<feature type="domain" description="Nrap protein" evidence="7">
    <location>
        <begin position="138"/>
        <end position="278"/>
    </location>
</feature>
<gene>
    <name evidence="13" type="ORF">B0T16DRAFT_410097</name>
</gene>
<evidence type="ECO:0000256" key="4">
    <source>
        <dbReference type="ARBA" id="ARBA00023242"/>
    </source>
</evidence>
<dbReference type="GO" id="GO:0032040">
    <property type="term" value="C:small-subunit processome"/>
    <property type="evidence" value="ECO:0007669"/>
    <property type="project" value="TreeGrafter"/>
</dbReference>
<dbReference type="Pfam" id="PF17403">
    <property type="entry name" value="Nrap_D2"/>
    <property type="match status" value="1"/>
</dbReference>
<dbReference type="Pfam" id="PF17407">
    <property type="entry name" value="Nrap_D6"/>
    <property type="match status" value="1"/>
</dbReference>
<dbReference type="Pfam" id="PF17404">
    <property type="entry name" value="Nrap_D3"/>
    <property type="match status" value="1"/>
</dbReference>
<feature type="domain" description="Nrap protein" evidence="10">
    <location>
        <begin position="613"/>
        <end position="795"/>
    </location>
</feature>
<keyword evidence="5" id="KW-0687">Ribonucleoprotein</keyword>
<comment type="similarity">
    <text evidence="2 5">Belongs to the NRAP family.</text>
</comment>
<evidence type="ECO:0000259" key="9">
    <source>
        <dbReference type="Pfam" id="PF17404"/>
    </source>
</evidence>
<dbReference type="Gene3D" id="3.30.70.3030">
    <property type="match status" value="1"/>
</dbReference>
<dbReference type="Proteomes" id="UP001174936">
    <property type="component" value="Unassembled WGS sequence"/>
</dbReference>